<evidence type="ECO:0000256" key="7">
    <source>
        <dbReference type="SAM" id="Phobius"/>
    </source>
</evidence>
<sequence length="558" mass="62650">MSMFFTFIRRNDSAAAWLRLLVLASLSCVLLLADDFIQQRFSPNNRAELEAGWVAGLWVFCLALWLCNLRGLVVAILAVFASMQLLQLANISFFGEPLSAIDIRSLLREPGEVGQTAWHSLGAHWHAAFSVLLPYSLLIALHWQVPSQVTLPASRWALVLIALVLLAKPYRATYRNLDSFTPGPTRSGLHNSLNAYSAWAVRLALRSEPSLPPAPFAPYRLSAIPSTAKHVWLVVADSLRSERMGVYGYSRQTTPKLQAYLREHPSAVLRPGVSAGVATDVSLPYLLNPIREPGQDHLLREGQVNLFRLARQAGLRTHWISSQESRLLAHLGSRYLDVSITREDHPLRFLERQDHALLEILDRQRFAERNFVVLNLRTAHLPYAQNYVHQGGKAPWPDQGAQAQGNAYDNSIHYLDGLLDELIARFDQLDGERYLVITGDHGQRLGENGQWGHNDLVPEVSDVPMIVISRDAPQQALEALKRERWISHYEIGKWLAARLGTRIDNPNLRANEHFVHGKLLFSDNFIQPVCETPAGLVHLPPMQLSQWLGKARLQGCGS</sequence>
<evidence type="ECO:0000256" key="2">
    <source>
        <dbReference type="ARBA" id="ARBA00022475"/>
    </source>
</evidence>
<name>A0ABV4Z569_9PSED</name>
<feature type="transmembrane region" description="Helical" evidence="7">
    <location>
        <begin position="57"/>
        <end position="81"/>
    </location>
</feature>
<dbReference type="InterPro" id="IPR000917">
    <property type="entry name" value="Sulfatase_N"/>
</dbReference>
<organism evidence="9 10">
    <name type="scientific">Pseudomonas boreofloridensis</name>
    <dbReference type="NCBI Taxonomy" id="3064348"/>
    <lineage>
        <taxon>Bacteria</taxon>
        <taxon>Pseudomonadati</taxon>
        <taxon>Pseudomonadota</taxon>
        <taxon>Gammaproteobacteria</taxon>
        <taxon>Pseudomonadales</taxon>
        <taxon>Pseudomonadaceae</taxon>
        <taxon>Pseudomonas</taxon>
    </lineage>
</organism>
<evidence type="ECO:0000256" key="5">
    <source>
        <dbReference type="ARBA" id="ARBA00022989"/>
    </source>
</evidence>
<accession>A0ABV4Z569</accession>
<gene>
    <name evidence="9" type="ORF">ACE1YR_04840</name>
</gene>
<evidence type="ECO:0000313" key="9">
    <source>
        <dbReference type="EMBL" id="MFB3799771.1"/>
    </source>
</evidence>
<dbReference type="InterPro" id="IPR017850">
    <property type="entry name" value="Alkaline_phosphatase_core_sf"/>
</dbReference>
<reference evidence="9 10" key="1">
    <citation type="submission" date="2024-09" db="EMBL/GenBank/DDBJ databases">
        <authorList>
            <person name="Fullem K."/>
        </authorList>
    </citation>
    <scope>NUCLEOTIDE SEQUENCE [LARGE SCALE GENOMIC DNA]</scope>
    <source>
        <strain evidence="10">K1(2024)</strain>
    </source>
</reference>
<evidence type="ECO:0000256" key="1">
    <source>
        <dbReference type="ARBA" id="ARBA00004651"/>
    </source>
</evidence>
<evidence type="ECO:0000256" key="3">
    <source>
        <dbReference type="ARBA" id="ARBA00022679"/>
    </source>
</evidence>
<dbReference type="SUPFAM" id="SSF53649">
    <property type="entry name" value="Alkaline phosphatase-like"/>
    <property type="match status" value="1"/>
</dbReference>
<keyword evidence="6 7" id="KW-0472">Membrane</keyword>
<protein>
    <submittedName>
        <fullName evidence="9">Phosphoethanolamine transferase</fullName>
    </submittedName>
</protein>
<dbReference type="InterPro" id="IPR058130">
    <property type="entry name" value="PEA_transf_C"/>
</dbReference>
<dbReference type="GO" id="GO:0016740">
    <property type="term" value="F:transferase activity"/>
    <property type="evidence" value="ECO:0007669"/>
    <property type="project" value="UniProtKB-KW"/>
</dbReference>
<comment type="subcellular location">
    <subcellularLocation>
        <location evidence="1">Cell membrane</location>
        <topology evidence="1">Multi-pass membrane protein</topology>
    </subcellularLocation>
</comment>
<dbReference type="EMBL" id="JBHFXX010000003">
    <property type="protein sequence ID" value="MFB3799771.1"/>
    <property type="molecule type" value="Genomic_DNA"/>
</dbReference>
<dbReference type="Pfam" id="PF00884">
    <property type="entry name" value="Sulfatase"/>
    <property type="match status" value="1"/>
</dbReference>
<keyword evidence="2" id="KW-1003">Cell membrane</keyword>
<keyword evidence="10" id="KW-1185">Reference proteome</keyword>
<evidence type="ECO:0000256" key="4">
    <source>
        <dbReference type="ARBA" id="ARBA00022692"/>
    </source>
</evidence>
<evidence type="ECO:0000313" key="10">
    <source>
        <dbReference type="Proteomes" id="UP001577047"/>
    </source>
</evidence>
<dbReference type="Proteomes" id="UP001577047">
    <property type="component" value="Unassembled WGS sequence"/>
</dbReference>
<dbReference type="PANTHER" id="PTHR30443:SF2">
    <property type="entry name" value="PHOSPHOETHANOLAMINE TRANSFERASE EPTC"/>
    <property type="match status" value="1"/>
</dbReference>
<feature type="domain" description="Sulfatase N-terminal" evidence="8">
    <location>
        <begin position="229"/>
        <end position="488"/>
    </location>
</feature>
<comment type="caution">
    <text evidence="9">The sequence shown here is derived from an EMBL/GenBank/DDBJ whole genome shotgun (WGS) entry which is preliminary data.</text>
</comment>
<dbReference type="RefSeq" id="WP_304484576.1">
    <property type="nucleotide sequence ID" value="NZ_JAUQOQ010000010.1"/>
</dbReference>
<dbReference type="CDD" id="cd16017">
    <property type="entry name" value="LptA"/>
    <property type="match status" value="1"/>
</dbReference>
<evidence type="ECO:0000256" key="6">
    <source>
        <dbReference type="ARBA" id="ARBA00023136"/>
    </source>
</evidence>
<evidence type="ECO:0000259" key="8">
    <source>
        <dbReference type="Pfam" id="PF00884"/>
    </source>
</evidence>
<proteinExistence type="predicted"/>
<keyword evidence="5 7" id="KW-1133">Transmembrane helix</keyword>
<keyword evidence="3 9" id="KW-0808">Transferase</keyword>
<dbReference type="Gene3D" id="3.40.720.10">
    <property type="entry name" value="Alkaline Phosphatase, subunit A"/>
    <property type="match status" value="1"/>
</dbReference>
<keyword evidence="4 7" id="KW-0812">Transmembrane</keyword>
<dbReference type="InterPro" id="IPR040423">
    <property type="entry name" value="PEA_transferase"/>
</dbReference>
<dbReference type="PANTHER" id="PTHR30443">
    <property type="entry name" value="INNER MEMBRANE PROTEIN"/>
    <property type="match status" value="1"/>
</dbReference>